<evidence type="ECO:0000313" key="4">
    <source>
        <dbReference type="EMBL" id="TRX95112.1"/>
    </source>
</evidence>
<organism evidence="4 5">
    <name type="scientific">Xylaria flabelliformis</name>
    <dbReference type="NCBI Taxonomy" id="2512241"/>
    <lineage>
        <taxon>Eukaryota</taxon>
        <taxon>Fungi</taxon>
        <taxon>Dikarya</taxon>
        <taxon>Ascomycota</taxon>
        <taxon>Pezizomycotina</taxon>
        <taxon>Sordariomycetes</taxon>
        <taxon>Xylariomycetidae</taxon>
        <taxon>Xylariales</taxon>
        <taxon>Xylariaceae</taxon>
        <taxon>Xylaria</taxon>
    </lineage>
</organism>
<comment type="similarity">
    <text evidence="1">Belongs to the universal ribosomal protein uS8 family.</text>
</comment>
<reference evidence="5" key="1">
    <citation type="submission" date="2019-06" db="EMBL/GenBank/DDBJ databases">
        <title>Draft genome sequence of the griseofulvin-producing fungus Xylaria cubensis strain G536.</title>
        <authorList>
            <person name="Mead M.E."/>
            <person name="Raja H.A."/>
            <person name="Steenwyk J.L."/>
            <person name="Knowles S.L."/>
            <person name="Oberlies N.H."/>
            <person name="Rokas A."/>
        </authorList>
    </citation>
    <scope>NUCLEOTIDE SEQUENCE [LARGE SCALE GENOMIC DNA]</scope>
    <source>
        <strain evidence="5">G536</strain>
    </source>
</reference>
<dbReference type="AlphaFoldDB" id="A0A553I4I7"/>
<sequence length="289" mass="31627">MTQAHANTAAPQIETHSQSRMTAIERGCRRLTVQYPTLYGCYGGVDWCSRRVGGVDQLGISELNYASEDTEYSVASKAPNFPQHDEGDTRYTAHWATQTFILYISGAVFKTSAISDHRNSTIFATAKMGIASIVNMASHLQNASRARLGLTSVPHTKYNLSVALALHKAGFISFVTRGNQHPPDPANIGTFEPEALTTANAAKQRLWLGLKYSNNQPVLRTISSISRPKRYITANLSALDRLARGFDASHQRGLNLGECMFVTTSRGTLEIREAIERKVGGLLLCRAGP</sequence>
<dbReference type="Pfam" id="PF00410">
    <property type="entry name" value="Ribosomal_S8"/>
    <property type="match status" value="1"/>
</dbReference>
<dbReference type="GO" id="GO:0005840">
    <property type="term" value="C:ribosome"/>
    <property type="evidence" value="ECO:0007669"/>
    <property type="project" value="UniProtKB-KW"/>
</dbReference>
<keyword evidence="3" id="KW-0687">Ribonucleoprotein</keyword>
<dbReference type="GO" id="GO:0003735">
    <property type="term" value="F:structural constituent of ribosome"/>
    <property type="evidence" value="ECO:0007669"/>
    <property type="project" value="InterPro"/>
</dbReference>
<dbReference type="EMBL" id="VFLP01000018">
    <property type="protein sequence ID" value="TRX95112.1"/>
    <property type="molecule type" value="Genomic_DNA"/>
</dbReference>
<dbReference type="FunFam" id="3.30.1370.30:FF:000006">
    <property type="entry name" value="40S ribosomal protein S8"/>
    <property type="match status" value="1"/>
</dbReference>
<dbReference type="Gene3D" id="3.30.1370.30">
    <property type="match status" value="1"/>
</dbReference>
<dbReference type="Proteomes" id="UP000319160">
    <property type="component" value="Unassembled WGS sequence"/>
</dbReference>
<dbReference type="GO" id="GO:0006412">
    <property type="term" value="P:translation"/>
    <property type="evidence" value="ECO:0007669"/>
    <property type="project" value="InterPro"/>
</dbReference>
<protein>
    <recommendedName>
        <fullName evidence="6">Ribosomal protein S8</fullName>
    </recommendedName>
</protein>
<keyword evidence="5" id="KW-1185">Reference proteome</keyword>
<keyword evidence="2" id="KW-0689">Ribosomal protein</keyword>
<dbReference type="STRING" id="2512241.A0A553I4I7"/>
<evidence type="ECO:0000256" key="2">
    <source>
        <dbReference type="ARBA" id="ARBA00022980"/>
    </source>
</evidence>
<proteinExistence type="inferred from homology"/>
<accession>A0A553I4I7</accession>
<gene>
    <name evidence="4" type="ORF">FHL15_004197</name>
</gene>
<dbReference type="SUPFAM" id="SSF56047">
    <property type="entry name" value="Ribosomal protein S8"/>
    <property type="match status" value="1"/>
</dbReference>
<dbReference type="InterPro" id="IPR000630">
    <property type="entry name" value="Ribosomal_uS8"/>
</dbReference>
<name>A0A553I4I7_9PEZI</name>
<comment type="caution">
    <text evidence="4">The sequence shown here is derived from an EMBL/GenBank/DDBJ whole genome shotgun (WGS) entry which is preliminary data.</text>
</comment>
<dbReference type="GO" id="GO:1990904">
    <property type="term" value="C:ribonucleoprotein complex"/>
    <property type="evidence" value="ECO:0007669"/>
    <property type="project" value="UniProtKB-KW"/>
</dbReference>
<evidence type="ECO:0000313" key="5">
    <source>
        <dbReference type="Proteomes" id="UP000319160"/>
    </source>
</evidence>
<dbReference type="OrthoDB" id="409928at2759"/>
<dbReference type="InterPro" id="IPR035987">
    <property type="entry name" value="Ribosomal_uS8_sf"/>
</dbReference>
<dbReference type="PANTHER" id="PTHR11758">
    <property type="entry name" value="40S RIBOSOMAL PROTEIN S15A"/>
    <property type="match status" value="1"/>
</dbReference>
<dbReference type="Gene3D" id="3.30.1490.10">
    <property type="match status" value="1"/>
</dbReference>
<evidence type="ECO:0008006" key="6">
    <source>
        <dbReference type="Google" id="ProtNLM"/>
    </source>
</evidence>
<evidence type="ECO:0000256" key="1">
    <source>
        <dbReference type="ARBA" id="ARBA00006471"/>
    </source>
</evidence>
<evidence type="ECO:0000256" key="3">
    <source>
        <dbReference type="ARBA" id="ARBA00023274"/>
    </source>
</evidence>